<dbReference type="Gene3D" id="3.60.10.10">
    <property type="entry name" value="Endonuclease/exonuclease/phosphatase"/>
    <property type="match status" value="1"/>
</dbReference>
<dbReference type="InterPro" id="IPR036691">
    <property type="entry name" value="Endo/exonu/phosph_ase_sf"/>
</dbReference>
<dbReference type="OrthoDB" id="6101767at2759"/>
<reference evidence="2" key="1">
    <citation type="submission" date="2021-03" db="EMBL/GenBank/DDBJ databases">
        <authorList>
            <person name="Bekaert M."/>
        </authorList>
    </citation>
    <scope>NUCLEOTIDE SEQUENCE</scope>
</reference>
<evidence type="ECO:0000259" key="1">
    <source>
        <dbReference type="Pfam" id="PF03372"/>
    </source>
</evidence>
<protein>
    <recommendedName>
        <fullName evidence="1">Endonuclease/exonuclease/phosphatase domain-containing protein</fullName>
    </recommendedName>
</protein>
<organism evidence="2 3">
    <name type="scientific">Mytilus edulis</name>
    <name type="common">Blue mussel</name>
    <dbReference type="NCBI Taxonomy" id="6550"/>
    <lineage>
        <taxon>Eukaryota</taxon>
        <taxon>Metazoa</taxon>
        <taxon>Spiralia</taxon>
        <taxon>Lophotrochozoa</taxon>
        <taxon>Mollusca</taxon>
        <taxon>Bivalvia</taxon>
        <taxon>Autobranchia</taxon>
        <taxon>Pteriomorphia</taxon>
        <taxon>Mytilida</taxon>
        <taxon>Mytiloidea</taxon>
        <taxon>Mytilidae</taxon>
        <taxon>Mytilinae</taxon>
        <taxon>Mytilus</taxon>
    </lineage>
</organism>
<evidence type="ECO:0000313" key="3">
    <source>
        <dbReference type="Proteomes" id="UP000683360"/>
    </source>
</evidence>
<accession>A0A8S3PM28</accession>
<dbReference type="GO" id="GO:0003824">
    <property type="term" value="F:catalytic activity"/>
    <property type="evidence" value="ECO:0007669"/>
    <property type="project" value="InterPro"/>
</dbReference>
<keyword evidence="3" id="KW-1185">Reference proteome</keyword>
<dbReference type="Pfam" id="PF03372">
    <property type="entry name" value="Exo_endo_phos"/>
    <property type="match status" value="1"/>
</dbReference>
<sequence length="965" mass="110021">MQKSKGIIEKDIKNLEKLLHKAGEAAIPKYRRKIKIKSKGKAIWNEQIDKASKQSKNAFKVWRQHGAPQERSNELKIKMTAAKRILRKAQRQAYASQRESTAGKIMKASNSDTKLFYKLINMQRKTPLINTKILKLNEKTAEDGPSIMNIWQEHFQQLATPTIEENFDTEKLELVEIQNNIIESIEREKGQGIDLVNSPAPTCADDIAVLANSTADAQGILDIVQHHTSRDLVKINPTKSEAVLYNAKGSNISTLKFEDNDINITNETKHLGIKRNEQNHCKYLRKNKNRKGNNIQPSWSWVTCQKGFSPMVAYKLWRTYAVPRSIYGLEVMNLLAKEKDMLELAERKSSDKFKDFQIIQQIWLYIPCFNINCNGFDIILSSFKSKCSDLLESDSTFHESTTAVNEHLQTKSAETTGMTGEDKVAVKVITLMLPALEVLITTKQDDRLNKHDVAINKLQAQVRNVLYENDSLNQYSRRENVRISNVPEADGEDLTNILIEIACSVGVVIKPDNINAIHRMGPKREGKARQVIARFVHREPRFLLLKNRAELRKNERFKNIFIAEDLTKLKFKLLFYIKKQTNVKSAFTKEGRIHCTLNNDSKGCEGSQKERSVEINSKSENLPIFISESERQNCEIQNVKSQLKVLSLNVCGLVSKSKIPDFVEFISSYDILCFTESKFDAYDDVHLSGYELLPPIIREKCRHKSGGIAVFVKSSIYKYVKVIDISSQCIYLFSIVNLLPSDLLFGIVYIPPENSVYGSVDIFDEILEKIIDITVNKNYQVCLLGDFNAHTGTHDDFIIVNDTILDSLLIDENSRKYMNSINALYELGIPIKRSSKDISNINNYGHKLLEFCKNLDLYIVNGRISNDQLVGAVTTSKNTLIDYAIVSPMLFKCISYFNIENFDPILSDIHCPVVIHFDTSVILESVDTLSHDDNSNVVYKSKWNNNNANVFLENIHDENIHDLVE</sequence>
<feature type="domain" description="Endonuclease/exonuclease/phosphatase" evidence="1">
    <location>
        <begin position="646"/>
        <end position="792"/>
    </location>
</feature>
<dbReference type="InterPro" id="IPR005135">
    <property type="entry name" value="Endo/exonuclease/phosphatase"/>
</dbReference>
<dbReference type="AlphaFoldDB" id="A0A8S3PM28"/>
<evidence type="ECO:0000313" key="2">
    <source>
        <dbReference type="EMBL" id="CAG2184571.1"/>
    </source>
</evidence>
<dbReference type="Proteomes" id="UP000683360">
    <property type="component" value="Unassembled WGS sequence"/>
</dbReference>
<proteinExistence type="predicted"/>
<comment type="caution">
    <text evidence="2">The sequence shown here is derived from an EMBL/GenBank/DDBJ whole genome shotgun (WGS) entry which is preliminary data.</text>
</comment>
<dbReference type="EMBL" id="CAJPWZ010000009">
    <property type="protein sequence ID" value="CAG2184571.1"/>
    <property type="molecule type" value="Genomic_DNA"/>
</dbReference>
<name>A0A8S3PM28_MYTED</name>
<gene>
    <name evidence="2" type="ORF">MEDL_280</name>
</gene>
<dbReference type="SUPFAM" id="SSF56219">
    <property type="entry name" value="DNase I-like"/>
    <property type="match status" value="1"/>
</dbReference>